<keyword evidence="1" id="KW-0175">Coiled coil</keyword>
<comment type="caution">
    <text evidence="5">The sequence shown here is derived from an EMBL/GenBank/DDBJ whole genome shotgun (WGS) entry which is preliminary data.</text>
</comment>
<feature type="coiled-coil region" evidence="1">
    <location>
        <begin position="157"/>
        <end position="235"/>
    </location>
</feature>
<dbReference type="Gene3D" id="1.10.287.1490">
    <property type="match status" value="1"/>
</dbReference>
<reference evidence="5 6" key="1">
    <citation type="journal article" date="2019" name="Int. J. Syst. Evol. Microbiol.">
        <title>The Global Catalogue of Microorganisms (GCM) 10K type strain sequencing project: providing services to taxonomists for standard genome sequencing and annotation.</title>
        <authorList>
            <consortium name="The Broad Institute Genomics Platform"/>
            <consortium name="The Broad Institute Genome Sequencing Center for Infectious Disease"/>
            <person name="Wu L."/>
            <person name="Ma J."/>
        </authorList>
    </citation>
    <scope>NUCLEOTIDE SEQUENCE [LARGE SCALE GENOMIC DNA]</scope>
    <source>
        <strain evidence="5 6">CGMCC 1.3239</strain>
    </source>
</reference>
<keyword evidence="3" id="KW-1133">Transmembrane helix</keyword>
<keyword evidence="3" id="KW-0472">Membrane</keyword>
<organism evidence="5 6">
    <name type="scientific">Halorubrum tibetense</name>
    <dbReference type="NCBI Taxonomy" id="175631"/>
    <lineage>
        <taxon>Archaea</taxon>
        <taxon>Methanobacteriati</taxon>
        <taxon>Methanobacteriota</taxon>
        <taxon>Stenosarchaea group</taxon>
        <taxon>Halobacteria</taxon>
        <taxon>Halobacteriales</taxon>
        <taxon>Haloferacaceae</taxon>
        <taxon>Halorubrum</taxon>
    </lineage>
</organism>
<dbReference type="EMBL" id="JBHSWW010000011">
    <property type="protein sequence ID" value="MFC6752219.1"/>
    <property type="molecule type" value="Genomic_DNA"/>
</dbReference>
<evidence type="ECO:0000313" key="5">
    <source>
        <dbReference type="EMBL" id="MFC6752219.1"/>
    </source>
</evidence>
<keyword evidence="6" id="KW-1185">Reference proteome</keyword>
<evidence type="ECO:0000256" key="3">
    <source>
        <dbReference type="SAM" id="Phobius"/>
    </source>
</evidence>
<feature type="region of interest" description="Disordered" evidence="2">
    <location>
        <begin position="28"/>
        <end position="48"/>
    </location>
</feature>
<accession>A0ABD5S757</accession>
<dbReference type="AlphaFoldDB" id="A0ABD5S757"/>
<protein>
    <submittedName>
        <fullName evidence="5">DUF4349 domain-containing protein</fullName>
    </submittedName>
</protein>
<dbReference type="RefSeq" id="WP_379778649.1">
    <property type="nucleotide sequence ID" value="NZ_JBHSWW010000011.1"/>
</dbReference>
<dbReference type="Pfam" id="PF14257">
    <property type="entry name" value="DUF4349"/>
    <property type="match status" value="1"/>
</dbReference>
<evidence type="ECO:0000259" key="4">
    <source>
        <dbReference type="Pfam" id="PF14257"/>
    </source>
</evidence>
<dbReference type="PROSITE" id="PS51257">
    <property type="entry name" value="PROKAR_LIPOPROTEIN"/>
    <property type="match status" value="1"/>
</dbReference>
<proteinExistence type="predicted"/>
<keyword evidence="3" id="KW-0812">Transmembrane</keyword>
<name>A0ABD5S757_9EURY</name>
<feature type="transmembrane region" description="Helical" evidence="3">
    <location>
        <begin position="283"/>
        <end position="302"/>
    </location>
</feature>
<evidence type="ECO:0000313" key="6">
    <source>
        <dbReference type="Proteomes" id="UP001596442"/>
    </source>
</evidence>
<evidence type="ECO:0000256" key="2">
    <source>
        <dbReference type="SAM" id="MobiDB-lite"/>
    </source>
</evidence>
<evidence type="ECO:0000256" key="1">
    <source>
        <dbReference type="SAM" id="Coils"/>
    </source>
</evidence>
<dbReference type="InterPro" id="IPR025645">
    <property type="entry name" value="DUF4349"/>
</dbReference>
<sequence length="311" mass="33144">MHTRRLLLVAAVVATVLLAGCAGLGDADDAPGATVETEGPSGDDALDEVEVGDGTGFSGGEVYMDASLDGETNARATLAAEQRLIRTGELALTVDDYGSADGEVRDVVTSYDGFVSEATRETRERDDEEYTVGELVVRVPSDDFDAAMDDLEALGEVERASTESRDVGEEVADLEARLENREAERDRLRDLYEDANTTEDVLAVQSELADTQEEIERLEARLASLEERVALATIRIQLAEEPPEVDPDEPEAWYDTGVSAAFLESVSGVGTALRAAVVAAAYAAPYVITAVVPLGVVGFVIARRVDRSSLG</sequence>
<dbReference type="Proteomes" id="UP001596442">
    <property type="component" value="Unassembled WGS sequence"/>
</dbReference>
<gene>
    <name evidence="5" type="ORF">ACFQEU_01850</name>
</gene>
<feature type="domain" description="DUF4349" evidence="4">
    <location>
        <begin position="82"/>
        <end position="297"/>
    </location>
</feature>